<reference evidence="2 3" key="1">
    <citation type="submission" date="2021-01" db="EMBL/GenBank/DDBJ databases">
        <title>Belnapia mucosa sp. nov. and Belnapia arida sp. nov., isolated from the Tabernas Desert (Almeria, Spain).</title>
        <authorList>
            <person name="Molina-Menor E."/>
            <person name="Vidal-Verdu A."/>
            <person name="Calonge A."/>
            <person name="Satari L."/>
            <person name="Pereto J."/>
            <person name="Porcar M."/>
        </authorList>
    </citation>
    <scope>NUCLEOTIDE SEQUENCE [LARGE SCALE GENOMIC DNA]</scope>
    <source>
        <strain evidence="2 3">T18</strain>
    </source>
</reference>
<dbReference type="EMBL" id="JAETWB010000129">
    <property type="protein sequence ID" value="MBL6082773.1"/>
    <property type="molecule type" value="Genomic_DNA"/>
</dbReference>
<dbReference type="InterPro" id="IPR036397">
    <property type="entry name" value="RNaseH_sf"/>
</dbReference>
<dbReference type="PANTHER" id="PTHR46564:SF1">
    <property type="entry name" value="TRANSPOSASE"/>
    <property type="match status" value="1"/>
</dbReference>
<evidence type="ECO:0000313" key="2">
    <source>
        <dbReference type="EMBL" id="MBL6082773.1"/>
    </source>
</evidence>
<dbReference type="Proteomes" id="UP000660885">
    <property type="component" value="Unassembled WGS sequence"/>
</dbReference>
<comment type="caution">
    <text evidence="2">The sequence shown here is derived from an EMBL/GenBank/DDBJ whole genome shotgun (WGS) entry which is preliminary data.</text>
</comment>
<dbReference type="PANTHER" id="PTHR46564">
    <property type="entry name" value="TRANSPOSASE"/>
    <property type="match status" value="1"/>
</dbReference>
<dbReference type="NCBIfam" id="NF033545">
    <property type="entry name" value="transpos_IS630"/>
    <property type="match status" value="1"/>
</dbReference>
<dbReference type="InterPro" id="IPR009057">
    <property type="entry name" value="Homeodomain-like_sf"/>
</dbReference>
<gene>
    <name evidence="2" type="ORF">JMJ56_33010</name>
</gene>
<dbReference type="RefSeq" id="WP_202836100.1">
    <property type="nucleotide sequence ID" value="NZ_JAETWB010000129.1"/>
</dbReference>
<feature type="domain" description="Tc1-like transposase DDE" evidence="1">
    <location>
        <begin position="147"/>
        <end position="287"/>
    </location>
</feature>
<dbReference type="InterPro" id="IPR038717">
    <property type="entry name" value="Tc1-like_DDE_dom"/>
</dbReference>
<sequence>MARTLSEDLRSRLIMAVEGGMSRRAAADRFGVAAATAVRWVRDWRATGATRAKAKGGDLRSGRIEVYRGAILAAVEAQVGITLVELSGMLYRQHGATFAPSTIWRFLDRQAMTLKKTAHASEQERPDVAARRQAWFDAQPDLDPEHLVFIDETGASTKMARLRGRTKRGQRCRSPIPHGHWKTTTFTGALRLEGMTAPMVLDGPMTGAASLAYVEQVLVPSLRRGDVVIMDNLPAHRRPAVRAAIEAAGARLLHLPPYSPDLNPIENAFAKLKAILRKAAARTIDDLWDAIRHALPRFTPNECRSYFTAARYEPE</sequence>
<evidence type="ECO:0000313" key="3">
    <source>
        <dbReference type="Proteomes" id="UP000660885"/>
    </source>
</evidence>
<evidence type="ECO:0000259" key="1">
    <source>
        <dbReference type="Pfam" id="PF13358"/>
    </source>
</evidence>
<organism evidence="2 3">
    <name type="scientific">Belnapia arida</name>
    <dbReference type="NCBI Taxonomy" id="2804533"/>
    <lineage>
        <taxon>Bacteria</taxon>
        <taxon>Pseudomonadati</taxon>
        <taxon>Pseudomonadota</taxon>
        <taxon>Alphaproteobacteria</taxon>
        <taxon>Acetobacterales</taxon>
        <taxon>Roseomonadaceae</taxon>
        <taxon>Belnapia</taxon>
    </lineage>
</organism>
<name>A0ABS1UDK2_9PROT</name>
<accession>A0ABS1UDK2</accession>
<protein>
    <submittedName>
        <fullName evidence="2">IS630 family transposase</fullName>
    </submittedName>
</protein>
<dbReference type="SUPFAM" id="SSF46689">
    <property type="entry name" value="Homeodomain-like"/>
    <property type="match status" value="1"/>
</dbReference>
<dbReference type="Pfam" id="PF13384">
    <property type="entry name" value="HTH_23"/>
    <property type="match status" value="1"/>
</dbReference>
<dbReference type="InterPro" id="IPR047655">
    <property type="entry name" value="Transpos_IS630-like"/>
</dbReference>
<dbReference type="Pfam" id="PF13358">
    <property type="entry name" value="DDE_3"/>
    <property type="match status" value="1"/>
</dbReference>
<dbReference type="Gene3D" id="3.30.420.10">
    <property type="entry name" value="Ribonuclease H-like superfamily/Ribonuclease H"/>
    <property type="match status" value="1"/>
</dbReference>
<keyword evidence="3" id="KW-1185">Reference proteome</keyword>
<proteinExistence type="predicted"/>